<proteinExistence type="predicted"/>
<comment type="caution">
    <text evidence="1">The sequence shown here is derived from an EMBL/GenBank/DDBJ whole genome shotgun (WGS) entry which is preliminary data.</text>
</comment>
<accession>A0A2B7X228</accession>
<gene>
    <name evidence="1" type="ORF">AJ79_07509</name>
</gene>
<protein>
    <submittedName>
        <fullName evidence="1">Uncharacterized protein</fullName>
    </submittedName>
</protein>
<evidence type="ECO:0000313" key="2">
    <source>
        <dbReference type="Proteomes" id="UP000223968"/>
    </source>
</evidence>
<dbReference type="Proteomes" id="UP000223968">
    <property type="component" value="Unassembled WGS sequence"/>
</dbReference>
<organism evidence="1 2">
    <name type="scientific">Helicocarpus griseus UAMH5409</name>
    <dbReference type="NCBI Taxonomy" id="1447875"/>
    <lineage>
        <taxon>Eukaryota</taxon>
        <taxon>Fungi</taxon>
        <taxon>Dikarya</taxon>
        <taxon>Ascomycota</taxon>
        <taxon>Pezizomycotina</taxon>
        <taxon>Eurotiomycetes</taxon>
        <taxon>Eurotiomycetidae</taxon>
        <taxon>Onygenales</taxon>
        <taxon>Ajellomycetaceae</taxon>
        <taxon>Helicocarpus</taxon>
    </lineage>
</organism>
<dbReference type="EMBL" id="PDNB01000154">
    <property type="protein sequence ID" value="PGH02853.1"/>
    <property type="molecule type" value="Genomic_DNA"/>
</dbReference>
<dbReference type="OrthoDB" id="4510241at2759"/>
<name>A0A2B7X228_9EURO</name>
<dbReference type="AlphaFoldDB" id="A0A2B7X228"/>
<keyword evidence="2" id="KW-1185">Reference proteome</keyword>
<sequence>MKYPSLPWPIYCWLCGETLEGGSWATKSPPPFVFEKPEWKQPWDKWFQNPRARKRKFFIDMNASDLAINFKAPYTWLVLSYHKEENQQLPPGYHLSGIGYMPGSRTPSGYFLAGRDPASACLGGARVNAQTLQVTSIPHPFSDYTCHRGLLKGLVLHSRCWDLIEMRLGPRAASRLDLISAALEHHFEKRHDPLFIPEVSRLVQACARFSETVEVQRRSMDSGKTHYSNNAFPPEIYYFVADHLNLADTYSMLLAFGLRFPTSYWKRHIPTDLIFELENVNDKTFPWDYAAVELEKRNILHGSLG</sequence>
<evidence type="ECO:0000313" key="1">
    <source>
        <dbReference type="EMBL" id="PGH02853.1"/>
    </source>
</evidence>
<reference evidence="1 2" key="1">
    <citation type="submission" date="2017-10" db="EMBL/GenBank/DDBJ databases">
        <title>Comparative genomics in systemic dimorphic fungi from Ajellomycetaceae.</title>
        <authorList>
            <person name="Munoz J.F."/>
            <person name="Mcewen J.G."/>
            <person name="Clay O.K."/>
            <person name="Cuomo C.A."/>
        </authorList>
    </citation>
    <scope>NUCLEOTIDE SEQUENCE [LARGE SCALE GENOMIC DNA]</scope>
    <source>
        <strain evidence="1 2">UAMH5409</strain>
    </source>
</reference>
<feature type="non-terminal residue" evidence="1">
    <location>
        <position position="305"/>
    </location>
</feature>